<evidence type="ECO:0008006" key="4">
    <source>
        <dbReference type="Google" id="ProtNLM"/>
    </source>
</evidence>
<keyword evidence="3" id="KW-1185">Reference proteome</keyword>
<evidence type="ECO:0000313" key="3">
    <source>
        <dbReference type="Proteomes" id="UP000295023"/>
    </source>
</evidence>
<gene>
    <name evidence="2" type="ORF">EXY23_13880</name>
</gene>
<dbReference type="RefSeq" id="WP_132290147.1">
    <property type="nucleotide sequence ID" value="NZ_SKBM01000012.1"/>
</dbReference>
<dbReference type="Proteomes" id="UP000295023">
    <property type="component" value="Unassembled WGS sequence"/>
</dbReference>
<organism evidence="2 3">
    <name type="scientific">Roseicella aquatilis</name>
    <dbReference type="NCBI Taxonomy" id="2527868"/>
    <lineage>
        <taxon>Bacteria</taxon>
        <taxon>Pseudomonadati</taxon>
        <taxon>Pseudomonadota</taxon>
        <taxon>Alphaproteobacteria</taxon>
        <taxon>Acetobacterales</taxon>
        <taxon>Roseomonadaceae</taxon>
        <taxon>Roseicella</taxon>
    </lineage>
</organism>
<evidence type="ECO:0000313" key="2">
    <source>
        <dbReference type="EMBL" id="TCZ60859.1"/>
    </source>
</evidence>
<dbReference type="EMBL" id="SKBM01000012">
    <property type="protein sequence ID" value="TCZ60859.1"/>
    <property type="molecule type" value="Genomic_DNA"/>
</dbReference>
<feature type="compositionally biased region" description="Basic and acidic residues" evidence="1">
    <location>
        <begin position="8"/>
        <end position="21"/>
    </location>
</feature>
<accession>A0A4R4DJM6</accession>
<sequence length="96" mass="11015">MAEAKTTTNHDEIRQWVEARGGRPTVVEGTEGKDGEGLLRIDFAEPDDKLQPIDWDTFFKTFDDRDLAFLHQDKTAGGKPSRFFKFVRRDAETQRG</sequence>
<dbReference type="AlphaFoldDB" id="A0A4R4DJM6"/>
<feature type="region of interest" description="Disordered" evidence="1">
    <location>
        <begin position="1"/>
        <end position="35"/>
    </location>
</feature>
<dbReference type="OrthoDB" id="9808866at2"/>
<proteinExistence type="predicted"/>
<name>A0A4R4DJM6_9PROT</name>
<evidence type="ECO:0000256" key="1">
    <source>
        <dbReference type="SAM" id="MobiDB-lite"/>
    </source>
</evidence>
<reference evidence="2 3" key="1">
    <citation type="submission" date="2019-03" db="EMBL/GenBank/DDBJ databases">
        <title>Paracraurococcus aquatilis NE82 genome sequence.</title>
        <authorList>
            <person name="Zhao Y."/>
            <person name="Du Z."/>
        </authorList>
    </citation>
    <scope>NUCLEOTIDE SEQUENCE [LARGE SCALE GENOMIC DNA]</scope>
    <source>
        <strain evidence="2 3">NE82</strain>
    </source>
</reference>
<comment type="caution">
    <text evidence="2">The sequence shown here is derived from an EMBL/GenBank/DDBJ whole genome shotgun (WGS) entry which is preliminary data.</text>
</comment>
<protein>
    <recommendedName>
        <fullName evidence="4">1,4-alpha-glucan branching enzyme</fullName>
    </recommendedName>
</protein>